<dbReference type="PANTHER" id="PTHR30290">
    <property type="entry name" value="PERIPLASMIC BINDING COMPONENT OF ABC TRANSPORTER"/>
    <property type="match status" value="1"/>
</dbReference>
<keyword evidence="9" id="KW-1185">Reference proteome</keyword>
<feature type="domain" description="Solute-binding protein family 5" evidence="7">
    <location>
        <begin position="70"/>
        <end position="433"/>
    </location>
</feature>
<keyword evidence="3" id="KW-0813">Transport</keyword>
<evidence type="ECO:0000313" key="9">
    <source>
        <dbReference type="Proteomes" id="UP000501891"/>
    </source>
</evidence>
<evidence type="ECO:0000259" key="7">
    <source>
        <dbReference type="Pfam" id="PF00496"/>
    </source>
</evidence>
<comment type="subcellular location">
    <subcellularLocation>
        <location evidence="1">Periplasm</location>
    </subcellularLocation>
</comment>
<dbReference type="PANTHER" id="PTHR30290:SF10">
    <property type="entry name" value="PERIPLASMIC OLIGOPEPTIDE-BINDING PROTEIN-RELATED"/>
    <property type="match status" value="1"/>
</dbReference>
<dbReference type="GO" id="GO:0015833">
    <property type="term" value="P:peptide transport"/>
    <property type="evidence" value="ECO:0007669"/>
    <property type="project" value="TreeGrafter"/>
</dbReference>
<dbReference type="KEGG" id="acru:HHL28_02205"/>
<dbReference type="AlphaFoldDB" id="A0A858R4F7"/>
<dbReference type="InterPro" id="IPR039424">
    <property type="entry name" value="SBP_5"/>
</dbReference>
<dbReference type="GO" id="GO:1904680">
    <property type="term" value="F:peptide transmembrane transporter activity"/>
    <property type="evidence" value="ECO:0007669"/>
    <property type="project" value="TreeGrafter"/>
</dbReference>
<dbReference type="CDD" id="cd08504">
    <property type="entry name" value="PBP2_OppA"/>
    <property type="match status" value="1"/>
</dbReference>
<dbReference type="SUPFAM" id="SSF53850">
    <property type="entry name" value="Periplasmic binding protein-like II"/>
    <property type="match status" value="1"/>
</dbReference>
<accession>A0A858R4F7</accession>
<dbReference type="Proteomes" id="UP000501891">
    <property type="component" value="Chromosome"/>
</dbReference>
<comment type="similarity">
    <text evidence="2">Belongs to the bacterial solute-binding protein 5 family.</text>
</comment>
<sequence length="660" mass="72872">MRLRSWFLPLALCLMLVLPAARPAAAEQALTIGLGPEIDTLDPHRSTTVIAGTLFVELWEGLTTFDAAANIVPGVAERWETSPDGLTWTFHLRTDARWSDGTPVTAEDFVFAWRRAVTPATRMALPEWVAPLKNAQAILEGKLPPEQLGVRALDARTLEVGLDHPKPDFTTYTAYWVLSPLHRKSLEQHGDAFVQPGKLVGNGPFMLAEAVPQSHTTLVKNPQFRDAAKVKLDKVVFAVTEDLQTELKRFRAGELDATKSIPPSQLDWVRQNLPDAAHLAYQASTYYLVPNMTREPWKSNRDLRLALTLAIDREIITGKVTRGGEVPAWTMTPPGLLGYEPPRPDWAGWTQAQRDAEAKRLVEKAGYGKGGKPLTVNILYNTNELNRQVMVAVAAMWQQKLGVKAEVENQEFKVTVSRYRERSWQDLIRTTWTVGLVSEYLNLLRGRSARLGPGYQNPAFDAAMDAADRSVTLPEFFGNLAAAERMAIADAASIPVMHIASRRLVGPRVRGGWTTRWTSTRCATCRRRLDAGDITGGLSAPAKIGQGLSLRASRTVPTGPLSQGERDRVRGGATRTAGACPQGCDLERGQPLSLSLPLWAGLSHMALDPLPPGKHRTLLSAFRAESLSEERFQMHGTYLGFSYAIALPLWGRGRWGRVRP</sequence>
<proteinExistence type="inferred from homology"/>
<feature type="chain" id="PRO_5032585866" evidence="6">
    <location>
        <begin position="27"/>
        <end position="660"/>
    </location>
</feature>
<reference evidence="8" key="1">
    <citation type="submission" date="2020-04" db="EMBL/GenBank/DDBJ databases">
        <title>A desert anoxygenic phototrophic bacterium fixes CO2 using RubisCO under aerobic conditions.</title>
        <authorList>
            <person name="Tang K."/>
        </authorList>
    </citation>
    <scope>NUCLEOTIDE SEQUENCE [LARGE SCALE GENOMIC DNA]</scope>
    <source>
        <strain evidence="8">MIMtkB3</strain>
    </source>
</reference>
<feature type="region of interest" description="Disordered" evidence="5">
    <location>
        <begin position="551"/>
        <end position="577"/>
    </location>
</feature>
<dbReference type="Gene3D" id="3.90.76.10">
    <property type="entry name" value="Dipeptide-binding Protein, Domain 1"/>
    <property type="match status" value="1"/>
</dbReference>
<keyword evidence="4 6" id="KW-0732">Signal</keyword>
<dbReference type="EMBL" id="CP051775">
    <property type="protein sequence ID" value="QJE72073.1"/>
    <property type="molecule type" value="Genomic_DNA"/>
</dbReference>
<dbReference type="Gene3D" id="3.40.190.10">
    <property type="entry name" value="Periplasmic binding protein-like II"/>
    <property type="match status" value="1"/>
</dbReference>
<protein>
    <submittedName>
        <fullName evidence="8">Peptide ABC transporter substrate-binding protein</fullName>
    </submittedName>
</protein>
<evidence type="ECO:0000256" key="1">
    <source>
        <dbReference type="ARBA" id="ARBA00004418"/>
    </source>
</evidence>
<dbReference type="Pfam" id="PF00496">
    <property type="entry name" value="SBP_bac_5"/>
    <property type="match status" value="1"/>
</dbReference>
<dbReference type="InterPro" id="IPR000914">
    <property type="entry name" value="SBP_5_dom"/>
</dbReference>
<dbReference type="GO" id="GO:0030313">
    <property type="term" value="C:cell envelope"/>
    <property type="evidence" value="ECO:0007669"/>
    <property type="project" value="UniProtKB-SubCell"/>
</dbReference>
<organism evidence="8 9">
    <name type="scientific">Aerophototrophica crusticola</name>
    <dbReference type="NCBI Taxonomy" id="1709002"/>
    <lineage>
        <taxon>Bacteria</taxon>
        <taxon>Pseudomonadati</taxon>
        <taxon>Pseudomonadota</taxon>
        <taxon>Alphaproteobacteria</taxon>
        <taxon>Rhodospirillales</taxon>
        <taxon>Rhodospirillaceae</taxon>
        <taxon>Aerophototrophica</taxon>
    </lineage>
</organism>
<evidence type="ECO:0000256" key="3">
    <source>
        <dbReference type="ARBA" id="ARBA00022448"/>
    </source>
</evidence>
<evidence type="ECO:0000256" key="4">
    <source>
        <dbReference type="ARBA" id="ARBA00022729"/>
    </source>
</evidence>
<evidence type="ECO:0000256" key="5">
    <source>
        <dbReference type="SAM" id="MobiDB-lite"/>
    </source>
</evidence>
<dbReference type="Gene3D" id="3.10.105.10">
    <property type="entry name" value="Dipeptide-binding Protein, Domain 3"/>
    <property type="match status" value="1"/>
</dbReference>
<feature type="signal peptide" evidence="6">
    <location>
        <begin position="1"/>
        <end position="26"/>
    </location>
</feature>
<evidence type="ECO:0000256" key="6">
    <source>
        <dbReference type="SAM" id="SignalP"/>
    </source>
</evidence>
<evidence type="ECO:0000313" key="8">
    <source>
        <dbReference type="EMBL" id="QJE72073.1"/>
    </source>
</evidence>
<name>A0A858R4F7_9PROT</name>
<evidence type="ECO:0000256" key="2">
    <source>
        <dbReference type="ARBA" id="ARBA00005695"/>
    </source>
</evidence>
<gene>
    <name evidence="8" type="ORF">HHL28_02205</name>
</gene>
<dbReference type="FunFam" id="3.90.76.10:FF:000001">
    <property type="entry name" value="Oligopeptide ABC transporter substrate-binding protein"/>
    <property type="match status" value="1"/>
</dbReference>